<feature type="region of interest" description="Disordered" evidence="5">
    <location>
        <begin position="210"/>
        <end position="257"/>
    </location>
</feature>
<dbReference type="GO" id="GO:0016020">
    <property type="term" value="C:membrane"/>
    <property type="evidence" value="ECO:0007669"/>
    <property type="project" value="UniProtKB-SubCell"/>
</dbReference>
<keyword evidence="2 6" id="KW-0812">Transmembrane</keyword>
<reference evidence="7 8" key="1">
    <citation type="journal article" date="2014" name="Nat. Commun.">
        <title>Multiple recent horizontal transfers of a large genomic region in cheese making fungi.</title>
        <authorList>
            <person name="Cheeseman K."/>
            <person name="Ropars J."/>
            <person name="Renault P."/>
            <person name="Dupont J."/>
            <person name="Gouzy J."/>
            <person name="Branca A."/>
            <person name="Abraham A.L."/>
            <person name="Ceppi M."/>
            <person name="Conseiller E."/>
            <person name="Debuchy R."/>
            <person name="Malagnac F."/>
            <person name="Goarin A."/>
            <person name="Silar P."/>
            <person name="Lacoste S."/>
            <person name="Sallet E."/>
            <person name="Bensimon A."/>
            <person name="Giraud T."/>
            <person name="Brygoo Y."/>
        </authorList>
    </citation>
    <scope>NUCLEOTIDE SEQUENCE [LARGE SCALE GENOMIC DNA]</scope>
    <source>
        <strain evidence="8">FM 013</strain>
    </source>
</reference>
<feature type="transmembrane region" description="Helical" evidence="6">
    <location>
        <begin position="179"/>
        <end position="202"/>
    </location>
</feature>
<feature type="compositionally biased region" description="Polar residues" evidence="5">
    <location>
        <begin position="225"/>
        <end position="240"/>
    </location>
</feature>
<evidence type="ECO:0000256" key="4">
    <source>
        <dbReference type="ARBA" id="ARBA00023136"/>
    </source>
</evidence>
<dbReference type="EMBL" id="HG793135">
    <property type="protein sequence ID" value="CRL18407.1"/>
    <property type="molecule type" value="Genomic_DNA"/>
</dbReference>
<evidence type="ECO:0000256" key="5">
    <source>
        <dbReference type="SAM" id="MobiDB-lite"/>
    </source>
</evidence>
<dbReference type="Proteomes" id="UP000053732">
    <property type="component" value="Unassembled WGS sequence"/>
</dbReference>
<sequence>MSTDEYLEGYSLRRNGTCADGEEDCGGTWGSFRRCCPGNTECPAEDGAPGICCPTTKNCEAALKNKQRCADTTADLYPVQSSDGFFCCTNDTLGFYTPSNDFVGCAKAQDVNDFSDEAKTVVAAVQYTLSTSSSSTTSTSSNIATATTLSSSTPGTISATPTPTNNANTDTSHSNNTGAIAGGVVGGIAGVVILIGLAWFLFRRRRKHSQDSQYIQPPPGPVSELSDSNQITELSGQSVSELPGSEHRKFPPAELAS</sequence>
<keyword evidence="3 6" id="KW-1133">Transmembrane helix</keyword>
<dbReference type="GO" id="GO:0071944">
    <property type="term" value="C:cell periphery"/>
    <property type="evidence" value="ECO:0007669"/>
    <property type="project" value="UniProtKB-ARBA"/>
</dbReference>
<keyword evidence="8" id="KW-1185">Reference proteome</keyword>
<evidence type="ECO:0000256" key="6">
    <source>
        <dbReference type="SAM" id="Phobius"/>
    </source>
</evidence>
<gene>
    <name evidence="7" type="ORF">PCAMFM013_S002g000277</name>
</gene>
<organism evidence="7 8">
    <name type="scientific">Penicillium camemberti (strain FM 013)</name>
    <dbReference type="NCBI Taxonomy" id="1429867"/>
    <lineage>
        <taxon>Eukaryota</taxon>
        <taxon>Fungi</taxon>
        <taxon>Dikarya</taxon>
        <taxon>Ascomycota</taxon>
        <taxon>Pezizomycotina</taxon>
        <taxon>Eurotiomycetes</taxon>
        <taxon>Eurotiomycetidae</taxon>
        <taxon>Eurotiales</taxon>
        <taxon>Aspergillaceae</taxon>
        <taxon>Penicillium</taxon>
    </lineage>
</organism>
<evidence type="ECO:0000256" key="3">
    <source>
        <dbReference type="ARBA" id="ARBA00022989"/>
    </source>
</evidence>
<accession>A0A0G4NWD3</accession>
<evidence type="ECO:0000256" key="1">
    <source>
        <dbReference type="ARBA" id="ARBA00004167"/>
    </source>
</evidence>
<evidence type="ECO:0000256" key="2">
    <source>
        <dbReference type="ARBA" id="ARBA00022692"/>
    </source>
</evidence>
<feature type="region of interest" description="Disordered" evidence="5">
    <location>
        <begin position="132"/>
        <end position="173"/>
    </location>
</feature>
<feature type="compositionally biased region" description="Low complexity" evidence="5">
    <location>
        <begin position="132"/>
        <end position="169"/>
    </location>
</feature>
<comment type="subcellular location">
    <subcellularLocation>
        <location evidence="1">Membrane</location>
        <topology evidence="1">Single-pass membrane protein</topology>
    </subcellularLocation>
</comment>
<dbReference type="PANTHER" id="PTHR15549">
    <property type="entry name" value="PAIRED IMMUNOGLOBULIN-LIKE TYPE 2 RECEPTOR"/>
    <property type="match status" value="1"/>
</dbReference>
<dbReference type="PANTHER" id="PTHR15549:SF26">
    <property type="entry name" value="AXIAL BUDDING PATTERN PROTEIN 2-RELATED"/>
    <property type="match status" value="1"/>
</dbReference>
<name>A0A0G4NWD3_PENC3</name>
<protein>
    <submittedName>
        <fullName evidence="7">Str. FM013</fullName>
    </submittedName>
</protein>
<evidence type="ECO:0000313" key="8">
    <source>
        <dbReference type="Proteomes" id="UP000053732"/>
    </source>
</evidence>
<dbReference type="InterPro" id="IPR051694">
    <property type="entry name" value="Immunoregulatory_rcpt-like"/>
</dbReference>
<evidence type="ECO:0000313" key="7">
    <source>
        <dbReference type="EMBL" id="CRL18407.1"/>
    </source>
</evidence>
<dbReference type="Gene3D" id="1.20.5.510">
    <property type="entry name" value="Single helix bin"/>
    <property type="match status" value="1"/>
</dbReference>
<keyword evidence="4 6" id="KW-0472">Membrane</keyword>
<proteinExistence type="predicted"/>
<dbReference type="STRING" id="1429867.A0A0G4NWD3"/>
<dbReference type="AlphaFoldDB" id="A0A0G4NWD3"/>